<dbReference type="GO" id="GO:0061723">
    <property type="term" value="P:glycophagy"/>
    <property type="evidence" value="ECO:0007669"/>
    <property type="project" value="TreeGrafter"/>
</dbReference>
<dbReference type="GO" id="GO:0006869">
    <property type="term" value="P:lipid transport"/>
    <property type="evidence" value="ECO:0007669"/>
    <property type="project" value="UniProtKB-KW"/>
</dbReference>
<feature type="region of interest" description="Disordered" evidence="13">
    <location>
        <begin position="280"/>
        <end position="308"/>
    </location>
</feature>
<dbReference type="Pfam" id="PF13329">
    <property type="entry name" value="ATG2_CAD"/>
    <property type="match status" value="1"/>
</dbReference>
<dbReference type="GO" id="GO:0034045">
    <property type="term" value="C:phagophore assembly site membrane"/>
    <property type="evidence" value="ECO:0007669"/>
    <property type="project" value="UniProtKB-SubCell"/>
</dbReference>
<feature type="region of interest" description="Disordered" evidence="13">
    <location>
        <begin position="1579"/>
        <end position="1624"/>
    </location>
</feature>
<comment type="catalytic activity">
    <reaction evidence="10">
        <text>a 1,2-diacyl-sn-glycero-3-phospho-L-serine(in) = a 1,2-diacyl-sn-glycero-3-phospho-L-serine(out)</text>
        <dbReference type="Rhea" id="RHEA:38663"/>
        <dbReference type="ChEBI" id="CHEBI:57262"/>
    </reaction>
</comment>
<evidence type="ECO:0000256" key="1">
    <source>
        <dbReference type="ARBA" id="ARBA00004406"/>
    </source>
</evidence>
<sequence length="2096" mass="226577">MASYFLPSFLTGWELPSVSAFSLSANLQKRILSYLLKRTLGHFVDGGQLDPTQLDAGIGSGRIEIRDIELDAAALNQRLASLPVSVASGRIARILIQLPVPNFWSGELSVLVSGISIRLEPSLFEAPSSDSFAEGLAASFASAASEILFEDEEAKDLEESIHQSISADTPADAHKADDDQPGSLIASYIEALLTRLKITVENVDIALVSDDVELSIRLQSANVHSSNTRSERAPDEPLNVEAVKSDVSSSSTAPLPSLFSDTTRTLQLLGLEVWLQDRRNVGTGDERDSSSSSDTSAEDDSQEEGRLPNMNMDQSIASLQESSASLYQSAIEEDTTSAGIADHADSKRSDLVDRTEPLRQINSTHLLFSMGQEPVIVTLKTVKERRQIQDAGASSRRAVQRLVRTTTSMDVQIGNVASILFIEHLGLLMILMRRLARRYEQSSDLQASPTDQVKHSRPSSRASSGRSIDFGCRVSSVNIILGYDDAIKASGVMGSIHAFWARPSRFHPDFGHLRMRCDGLAVGFKGNVGSTALPSGPPSINVTVDDIGVFEHLPSSLFQHAPPEASRVLPILLLDPNLVRASEWDTAAGKHPRHDYARSTVDVFDWRYSVPQATAYQAASSSSQDSPRATRFRASEPRSASSQVGQSPYYRASYGERGWKLKSSSKSSNTSPGPTPDPAQPYVRVSVTPASAQGRRGHIVVSLAPVHCFVDASLVTRLLPALHKFAGAQIAAMQAEARSSRFMDGSIATLASSIATLQPSASDLLDDMASQSNAVEQGGYDLDVKVSFVRTEIRTPQVSYNATALAGWDLRSARQFGLDKRAGVLVVQVQDLEVRSGPSLEDKPRQNVRFAQHQTWPRPADKDAVITGCICAKKVSAFLGLPADTRALVLVSMDALDAEKGANGPFADYDAGSLPQVQFSRISMGRVPAVGSLPSDEAQNRCKIILPSVKVELGKRQLDSLQYIADDLTQLATIWGADDPDDNSADAEGLKILGSRFFGSRAGMSVISASTDSTATATARANNTNSLLHATIIRASIRIWLPHLEGGDETLATGAGSTSKSLLLLASDFEVLLNSDKVRNTTRIEARVPEMQLSVEERILADQTSSSVLAARTAERDLDTRGHDNMLVLVLEAYTEPGTSYREQNVEVVIGAVKLSPCFDKDLVPRVKRLLKAPAGVFENVEPNEVTRISFKAKDCSVYVAPPDTAQRAVLSIDEASVKTKLTSHAPKTSVKLAVANVDFWAIESEAGLATKGSSVPQRASQYWAHRGFARVLHVSESKGSIHLTSMTRPEVDVRITKLRVKVQMAADTLEVVTGIAGSISSLSTPSSAQANAKAGFKASPRLHNIEDQQLHPQSSASSPTTPSDGHFDKMAELMSGIEDDAYRHAVPLPVAVDLVDDDVPSDATFLGAKGRYHPEIVETTLDADEFFGGESVASLSLAAPRTDTVIYADDDVTVRLLDPKGIRPVQGYFTDPQLRPQVESALGPAASSVRVRVSDFDMSLRLHSGYDWATTRQAVESEAKSVRRRLQKIKQLLADGQVPDDSVEAATSNLLDSVHISLPQLPSQMAPEEMMQAVQDELGHHSDSDDDDSASWQTLPAPRSGQSSLQPSAQPTTATPDSGRHAKLQRSARSLIDFNFRGLEVEFDQADPSQPSHIASRIAVTARRFEIIDNIRTSTWQTFLTEMRDQNAAVHRDAAGKMVRVELLNVRPQGGANADGIAFETPEVRMRAKISPLRLHVDQDALDFLKKFFTFKPPGRKTVPVEASAGTVLPFIQFAEVLPIKIKLDYKPKRVDYNLLRQGKTIEMMNFFHFEGSEMVLRHITLRGISGWPRLFDSLNDIWTPDVKANQLADFLSGLGPIRSLVNVGAGLADLVLLPIEQYHKDGRVLRGVQKGATSFAKSTALEAVKLGARLATGTQVILEQAEHILGGELPETVTARAVGPEGEKQSYESLSESIMLGSTADVGASWMGQAGDQADGEVPAVSKYAMQPDGMRDALTQAYSGLTEGLTAAAQTILAIPMEVYEPETSDRSGPSTGATGRPIVKAVPIAILRGARGATHAIAKTMQGAQVSLGDSENARERKYKLPTSRTAARRQG</sequence>
<name>A0A5C3FG97_PSEA2</name>
<feature type="region of interest" description="Disordered" evidence="13">
    <location>
        <begin position="2067"/>
        <end position="2096"/>
    </location>
</feature>
<dbReference type="EMBL" id="OOIQ01000002">
    <property type="protein sequence ID" value="SPO43442.1"/>
    <property type="molecule type" value="Genomic_DNA"/>
</dbReference>
<feature type="region of interest" description="Disordered" evidence="13">
    <location>
        <begin position="1349"/>
        <end position="1369"/>
    </location>
</feature>
<feature type="compositionally biased region" description="Basic and acidic residues" evidence="13">
    <location>
        <begin position="280"/>
        <end position="289"/>
    </location>
</feature>
<evidence type="ECO:0000256" key="5">
    <source>
        <dbReference type="ARBA" id="ARBA00022448"/>
    </source>
</evidence>
<comment type="similarity">
    <text evidence="3">Belongs to the ATG2 family.</text>
</comment>
<evidence type="ECO:0000256" key="10">
    <source>
        <dbReference type="ARBA" id="ARBA00024479"/>
    </source>
</evidence>
<evidence type="ECO:0000313" key="14">
    <source>
        <dbReference type="EMBL" id="SPO43442.1"/>
    </source>
</evidence>
<dbReference type="PANTHER" id="PTHR13190">
    <property type="entry name" value="AUTOPHAGY-RELATED 2, ISOFORM A"/>
    <property type="match status" value="1"/>
</dbReference>
<dbReference type="GO" id="GO:0032266">
    <property type="term" value="F:phosphatidylinositol-3-phosphate binding"/>
    <property type="evidence" value="ECO:0007669"/>
    <property type="project" value="TreeGrafter"/>
</dbReference>
<keyword evidence="9" id="KW-0472">Membrane</keyword>
<evidence type="ECO:0000313" key="15">
    <source>
        <dbReference type="Proteomes" id="UP000325008"/>
    </source>
</evidence>
<proteinExistence type="inferred from homology"/>
<dbReference type="GO" id="GO:0000422">
    <property type="term" value="P:autophagy of mitochondrion"/>
    <property type="evidence" value="ECO:0007669"/>
    <property type="project" value="TreeGrafter"/>
</dbReference>
<gene>
    <name evidence="14" type="ORF">PSANT_01127</name>
</gene>
<feature type="compositionally biased region" description="Polar residues" evidence="13">
    <location>
        <begin position="1591"/>
        <end position="1617"/>
    </location>
</feature>
<comment type="catalytic activity">
    <reaction evidence="11">
        <text>a 1,2-diacyl-sn-glycero-3-phosphoethanolamine(in) = a 1,2-diacyl-sn-glycero-3-phosphoethanolamine(out)</text>
        <dbReference type="Rhea" id="RHEA:38895"/>
        <dbReference type="ChEBI" id="CHEBI:64612"/>
    </reaction>
</comment>
<evidence type="ECO:0000256" key="2">
    <source>
        <dbReference type="ARBA" id="ARBA00004623"/>
    </source>
</evidence>
<evidence type="ECO:0000256" key="12">
    <source>
        <dbReference type="ARBA" id="ARBA00024631"/>
    </source>
</evidence>
<feature type="compositionally biased region" description="Low complexity" evidence="13">
    <location>
        <begin position="617"/>
        <end position="629"/>
    </location>
</feature>
<dbReference type="PANTHER" id="PTHR13190:SF1">
    <property type="entry name" value="AUTOPHAGY-RELATED 2, ISOFORM A"/>
    <property type="match status" value="1"/>
</dbReference>
<dbReference type="GO" id="GO:0061709">
    <property type="term" value="P:reticulophagy"/>
    <property type="evidence" value="ECO:0007669"/>
    <property type="project" value="TreeGrafter"/>
</dbReference>
<dbReference type="RefSeq" id="XP_014658929.1">
    <property type="nucleotide sequence ID" value="XM_014803443.1"/>
</dbReference>
<feature type="region of interest" description="Disordered" evidence="13">
    <location>
        <begin position="661"/>
        <end position="682"/>
    </location>
</feature>
<dbReference type="InterPro" id="IPR026849">
    <property type="entry name" value="ATG2"/>
</dbReference>
<keyword evidence="15" id="KW-1185">Reference proteome</keyword>
<evidence type="ECO:0000256" key="3">
    <source>
        <dbReference type="ARBA" id="ARBA00009714"/>
    </source>
</evidence>
<feature type="compositionally biased region" description="Low complexity" evidence="13">
    <location>
        <begin position="1355"/>
        <end position="1364"/>
    </location>
</feature>
<comment type="caution">
    <text evidence="14">The sequence shown here is derived from an EMBL/GenBank/DDBJ whole genome shotgun (WGS) entry which is preliminary data.</text>
</comment>
<dbReference type="GO" id="GO:0000045">
    <property type="term" value="P:autophagosome assembly"/>
    <property type="evidence" value="ECO:0007669"/>
    <property type="project" value="TreeGrafter"/>
</dbReference>
<dbReference type="GO" id="GO:0034727">
    <property type="term" value="P:piecemeal microautophagy of the nucleus"/>
    <property type="evidence" value="ECO:0007669"/>
    <property type="project" value="TreeGrafter"/>
</dbReference>
<organism evidence="14 15">
    <name type="scientific">Pseudozyma antarctica</name>
    <name type="common">Yeast</name>
    <name type="synonym">Candida antarctica</name>
    <dbReference type="NCBI Taxonomy" id="84753"/>
    <lineage>
        <taxon>Eukaryota</taxon>
        <taxon>Fungi</taxon>
        <taxon>Dikarya</taxon>
        <taxon>Basidiomycota</taxon>
        <taxon>Ustilaginomycotina</taxon>
        <taxon>Ustilaginomycetes</taxon>
        <taxon>Ustilaginales</taxon>
        <taxon>Ustilaginaceae</taxon>
        <taxon>Moesziomyces</taxon>
    </lineage>
</organism>
<comment type="catalytic activity">
    <reaction evidence="12">
        <text>a 1,2-diacyl-sn-glycero-3-phosphocholine(in) = a 1,2-diacyl-sn-glycero-3-phosphocholine(out)</text>
        <dbReference type="Rhea" id="RHEA:38571"/>
        <dbReference type="ChEBI" id="CHEBI:57643"/>
    </reaction>
</comment>
<accession>A0A5C3FG97</accession>
<dbReference type="Proteomes" id="UP000325008">
    <property type="component" value="Unassembled WGS sequence"/>
</dbReference>
<feature type="region of interest" description="Disordered" evidence="13">
    <location>
        <begin position="617"/>
        <end position="647"/>
    </location>
</feature>
<evidence type="ECO:0000256" key="9">
    <source>
        <dbReference type="ARBA" id="ARBA00023136"/>
    </source>
</evidence>
<keyword evidence="7" id="KW-0072">Autophagy</keyword>
<keyword evidence="8" id="KW-0445">Lipid transport</keyword>
<feature type="compositionally biased region" description="Polar residues" evidence="13">
    <location>
        <begin position="246"/>
        <end position="258"/>
    </location>
</feature>
<feature type="region of interest" description="Disordered" evidence="13">
    <location>
        <begin position="443"/>
        <end position="466"/>
    </location>
</feature>
<dbReference type="GO" id="GO:0043495">
    <property type="term" value="F:protein-membrane adaptor activity"/>
    <property type="evidence" value="ECO:0007669"/>
    <property type="project" value="TreeGrafter"/>
</dbReference>
<keyword evidence="5" id="KW-0813">Transport</keyword>
<dbReference type="GO" id="GO:0005789">
    <property type="term" value="C:endoplasmic reticulum membrane"/>
    <property type="evidence" value="ECO:0007669"/>
    <property type="project" value="UniProtKB-SubCell"/>
</dbReference>
<protein>
    <recommendedName>
        <fullName evidence="4">Autophagy-related protein 2</fullName>
    </recommendedName>
</protein>
<dbReference type="GO" id="GO:0061908">
    <property type="term" value="C:phagophore"/>
    <property type="evidence" value="ECO:0007669"/>
    <property type="project" value="TreeGrafter"/>
</dbReference>
<evidence type="ECO:0000256" key="13">
    <source>
        <dbReference type="SAM" id="MobiDB-lite"/>
    </source>
</evidence>
<reference evidence="14" key="1">
    <citation type="submission" date="2018-03" db="EMBL/GenBank/DDBJ databases">
        <authorList>
            <person name="Guldener U."/>
        </authorList>
    </citation>
    <scope>NUCLEOTIDE SEQUENCE [LARGE SCALE GENOMIC DNA]</scope>
    <source>
        <strain evidence="14">ATCC34888</strain>
    </source>
</reference>
<evidence type="ECO:0000256" key="6">
    <source>
        <dbReference type="ARBA" id="ARBA00022824"/>
    </source>
</evidence>
<evidence type="ECO:0000256" key="7">
    <source>
        <dbReference type="ARBA" id="ARBA00023006"/>
    </source>
</evidence>
<dbReference type="OrthoDB" id="18982at2759"/>
<keyword evidence="6" id="KW-0256">Endoplasmic reticulum</keyword>
<comment type="subcellular location">
    <subcellularLocation>
        <location evidence="1">Endoplasmic reticulum membrane</location>
        <topology evidence="1">Peripheral membrane protein</topology>
    </subcellularLocation>
    <subcellularLocation>
        <location evidence="2">Preautophagosomal structure membrane</location>
        <topology evidence="2">Peripheral membrane protein</topology>
    </subcellularLocation>
</comment>
<evidence type="ECO:0000256" key="8">
    <source>
        <dbReference type="ARBA" id="ARBA00023055"/>
    </source>
</evidence>
<feature type="region of interest" description="Disordered" evidence="13">
    <location>
        <begin position="222"/>
        <end position="258"/>
    </location>
</feature>
<evidence type="ECO:0000256" key="4">
    <source>
        <dbReference type="ARBA" id="ARBA00018070"/>
    </source>
</evidence>
<evidence type="ECO:0000256" key="11">
    <source>
        <dbReference type="ARBA" id="ARBA00024615"/>
    </source>
</evidence>